<evidence type="ECO:0000313" key="2">
    <source>
        <dbReference type="Ensembl" id="ENSSDUP00000030454.1"/>
    </source>
</evidence>
<name>A0A3B4VIN0_SERDU</name>
<evidence type="ECO:0008006" key="4">
    <source>
        <dbReference type="Google" id="ProtNLM"/>
    </source>
</evidence>
<evidence type="ECO:0000256" key="1">
    <source>
        <dbReference type="SAM" id="Phobius"/>
    </source>
</evidence>
<dbReference type="STRING" id="41447.ENSSDUP00000030454"/>
<keyword evidence="1" id="KW-1133">Transmembrane helix</keyword>
<feature type="transmembrane region" description="Helical" evidence="1">
    <location>
        <begin position="98"/>
        <end position="119"/>
    </location>
</feature>
<keyword evidence="1" id="KW-0812">Transmembrane</keyword>
<keyword evidence="1" id="KW-0472">Membrane</keyword>
<proteinExistence type="predicted"/>
<dbReference type="Ensembl" id="ENSSDUT00000030980.1">
    <property type="protein sequence ID" value="ENSSDUP00000030454.1"/>
    <property type="gene ID" value="ENSSDUG00000021933.1"/>
</dbReference>
<dbReference type="Gene3D" id="3.10.20.370">
    <property type="match status" value="1"/>
</dbReference>
<dbReference type="AlphaFoldDB" id="A0A3B4VIN0"/>
<accession>A0A3B4VIN0</accession>
<dbReference type="Proteomes" id="UP000261420">
    <property type="component" value="Unplaced"/>
</dbReference>
<organism evidence="2 3">
    <name type="scientific">Seriola dumerili</name>
    <name type="common">Greater amberjack</name>
    <name type="synonym">Caranx dumerili</name>
    <dbReference type="NCBI Taxonomy" id="41447"/>
    <lineage>
        <taxon>Eukaryota</taxon>
        <taxon>Metazoa</taxon>
        <taxon>Chordata</taxon>
        <taxon>Craniata</taxon>
        <taxon>Vertebrata</taxon>
        <taxon>Euteleostomi</taxon>
        <taxon>Actinopterygii</taxon>
        <taxon>Neopterygii</taxon>
        <taxon>Teleostei</taxon>
        <taxon>Neoteleostei</taxon>
        <taxon>Acanthomorphata</taxon>
        <taxon>Carangaria</taxon>
        <taxon>Carangiformes</taxon>
        <taxon>Carangidae</taxon>
        <taxon>Seriola</taxon>
    </lineage>
</organism>
<reference evidence="2" key="2">
    <citation type="submission" date="2025-09" db="UniProtKB">
        <authorList>
            <consortium name="Ensembl"/>
        </authorList>
    </citation>
    <scope>IDENTIFICATION</scope>
</reference>
<dbReference type="GeneTree" id="ENSGT00970000193630"/>
<dbReference type="OMA" id="MADNCHT"/>
<reference evidence="2" key="1">
    <citation type="submission" date="2025-08" db="UniProtKB">
        <authorList>
            <consortium name="Ensembl"/>
        </authorList>
    </citation>
    <scope>IDENTIFICATION</scope>
</reference>
<keyword evidence="3" id="KW-1185">Reference proteome</keyword>
<dbReference type="SUPFAM" id="SSF56672">
    <property type="entry name" value="DNA/RNA polymerases"/>
    <property type="match status" value="1"/>
</dbReference>
<evidence type="ECO:0000313" key="3">
    <source>
        <dbReference type="Proteomes" id="UP000261420"/>
    </source>
</evidence>
<sequence>MADNCHTWTLSVFHAATLNSAPGTVQWTEHMTAAFRDLKAALTSDDFTSGILVQKHGSHHCPVAFCSSALPPVVQGMPACLKAVAATAFLIEKSAPIVMGYVMCKVLFLMLFSIFGTLVPPSM</sequence>
<protein>
    <recommendedName>
        <fullName evidence="4">Reverse transcriptase/retrotransposon-derived protein RNase H-like domain-containing protein</fullName>
    </recommendedName>
</protein>
<dbReference type="InterPro" id="IPR043502">
    <property type="entry name" value="DNA/RNA_pol_sf"/>
</dbReference>